<evidence type="ECO:0000256" key="9">
    <source>
        <dbReference type="SAM" id="MobiDB-lite"/>
    </source>
</evidence>
<dbReference type="RefSeq" id="WP_257445290.1">
    <property type="nucleotide sequence ID" value="NZ_JANIPJ010000006.1"/>
</dbReference>
<name>A0A9X2S8H0_9BACL</name>
<evidence type="ECO:0000256" key="8">
    <source>
        <dbReference type="ARBA" id="ARBA00038152"/>
    </source>
</evidence>
<feature type="domain" description="Glycosyltransferase 2-like" evidence="11">
    <location>
        <begin position="9"/>
        <end position="170"/>
    </location>
</feature>
<dbReference type="GO" id="GO:0016757">
    <property type="term" value="F:glycosyltransferase activity"/>
    <property type="evidence" value="ECO:0007669"/>
    <property type="project" value="UniProtKB-KW"/>
</dbReference>
<dbReference type="AlphaFoldDB" id="A0A9X2S8H0"/>
<evidence type="ECO:0000256" key="5">
    <source>
        <dbReference type="ARBA" id="ARBA00022692"/>
    </source>
</evidence>
<keyword evidence="5 10" id="KW-0812">Transmembrane</keyword>
<evidence type="ECO:0000256" key="6">
    <source>
        <dbReference type="ARBA" id="ARBA00022989"/>
    </source>
</evidence>
<evidence type="ECO:0000256" key="7">
    <source>
        <dbReference type="ARBA" id="ARBA00023136"/>
    </source>
</evidence>
<accession>A0A9X2S8H0</accession>
<dbReference type="SUPFAM" id="SSF53448">
    <property type="entry name" value="Nucleotide-diphospho-sugar transferases"/>
    <property type="match status" value="1"/>
</dbReference>
<evidence type="ECO:0000256" key="3">
    <source>
        <dbReference type="ARBA" id="ARBA00022676"/>
    </source>
</evidence>
<dbReference type="FunFam" id="3.90.550.10:FF:000079">
    <property type="entry name" value="Probable glycosyl transferase"/>
    <property type="match status" value="1"/>
</dbReference>
<dbReference type="Pfam" id="PF00535">
    <property type="entry name" value="Glycos_transf_2"/>
    <property type="match status" value="1"/>
</dbReference>
<evidence type="ECO:0000256" key="1">
    <source>
        <dbReference type="ARBA" id="ARBA00004651"/>
    </source>
</evidence>
<keyword evidence="13" id="KW-1185">Reference proteome</keyword>
<keyword evidence="7 10" id="KW-0472">Membrane</keyword>
<reference evidence="12" key="1">
    <citation type="submission" date="2022-08" db="EMBL/GenBank/DDBJ databases">
        <title>The genomic sequence of strain Paenibacillus sp. SCIV0701.</title>
        <authorList>
            <person name="Zhao H."/>
        </authorList>
    </citation>
    <scope>NUCLEOTIDE SEQUENCE</scope>
    <source>
        <strain evidence="12">SCIV0701</strain>
    </source>
</reference>
<dbReference type="PANTHER" id="PTHR48090">
    <property type="entry name" value="UNDECAPRENYL-PHOSPHATE 4-DEOXY-4-FORMAMIDO-L-ARABINOSE TRANSFERASE-RELATED"/>
    <property type="match status" value="1"/>
</dbReference>
<feature type="transmembrane region" description="Helical" evidence="10">
    <location>
        <begin position="233"/>
        <end position="254"/>
    </location>
</feature>
<keyword evidence="4" id="KW-0808">Transferase</keyword>
<evidence type="ECO:0000256" key="2">
    <source>
        <dbReference type="ARBA" id="ARBA00022475"/>
    </source>
</evidence>
<dbReference type="InterPro" id="IPR050256">
    <property type="entry name" value="Glycosyltransferase_2"/>
</dbReference>
<dbReference type="PANTHER" id="PTHR48090:SF1">
    <property type="entry name" value="PROPHAGE BACTOPRENOL GLUCOSYL TRANSFERASE HOMOLOG"/>
    <property type="match status" value="1"/>
</dbReference>
<keyword evidence="6 10" id="KW-1133">Transmembrane helix</keyword>
<dbReference type="Proteomes" id="UP001141950">
    <property type="component" value="Unassembled WGS sequence"/>
</dbReference>
<dbReference type="Gene3D" id="3.90.550.10">
    <property type="entry name" value="Spore Coat Polysaccharide Biosynthesis Protein SpsA, Chain A"/>
    <property type="match status" value="1"/>
</dbReference>
<proteinExistence type="inferred from homology"/>
<comment type="similarity">
    <text evidence="8">Belongs to the glycosyltransferase 2 family. GtrB subfamily.</text>
</comment>
<protein>
    <submittedName>
        <fullName evidence="12">Glycosyltransferase family 2 protein</fullName>
    </submittedName>
</protein>
<keyword evidence="3" id="KW-0328">Glycosyltransferase</keyword>
<evidence type="ECO:0000259" key="11">
    <source>
        <dbReference type="Pfam" id="PF00535"/>
    </source>
</evidence>
<comment type="subcellular location">
    <subcellularLocation>
        <location evidence="1">Cell membrane</location>
        <topology evidence="1">Multi-pass membrane protein</topology>
    </subcellularLocation>
</comment>
<dbReference type="InterPro" id="IPR029044">
    <property type="entry name" value="Nucleotide-diphossugar_trans"/>
</dbReference>
<dbReference type="InterPro" id="IPR001173">
    <property type="entry name" value="Glyco_trans_2-like"/>
</dbReference>
<dbReference type="GO" id="GO:0005886">
    <property type="term" value="C:plasma membrane"/>
    <property type="evidence" value="ECO:0007669"/>
    <property type="project" value="UniProtKB-SubCell"/>
</dbReference>
<evidence type="ECO:0000256" key="10">
    <source>
        <dbReference type="SAM" id="Phobius"/>
    </source>
</evidence>
<dbReference type="EMBL" id="JANIPJ010000006">
    <property type="protein sequence ID" value="MCR2804334.1"/>
    <property type="molecule type" value="Genomic_DNA"/>
</dbReference>
<evidence type="ECO:0000313" key="13">
    <source>
        <dbReference type="Proteomes" id="UP001141950"/>
    </source>
</evidence>
<comment type="caution">
    <text evidence="12">The sequence shown here is derived from an EMBL/GenBank/DDBJ whole genome shotgun (WGS) entry which is preliminary data.</text>
</comment>
<evidence type="ECO:0000313" key="12">
    <source>
        <dbReference type="EMBL" id="MCR2804334.1"/>
    </source>
</evidence>
<gene>
    <name evidence="12" type="ORF">NQZ67_10615</name>
</gene>
<sequence>MNAKRVNYSVIVPMYNEEEVIEHTYRRLKAVMDTTDKPYELVFVNDGSKDRTVQIMKKIGGEDPNVRLIDFSRNFGHQIAISAGMDYARGDAIIVIDADLQDPPEVILQMIEKWKEGYEVVYGRRLKRKGETVFKKLTALAFYRLLKSMTSVDIPLDTGDFRLIDRKVCDVLRGLKEKNRFVRGLISWIGFRQTSVEYVREERFAGETKYPLKKMISFALDGITSFSYKPLKIASYLGFALSCGGFVYLLIVIFQRLFTQSTVEGWTTIVALNLLFNGIILILLGVIGEYIGRIYDESKNRPLYIVREVTGHAGDGESRLDGEGLERKNAEPEKHYV</sequence>
<evidence type="ECO:0000256" key="4">
    <source>
        <dbReference type="ARBA" id="ARBA00022679"/>
    </source>
</evidence>
<organism evidence="12 13">
    <name type="scientific">Paenibacillus soyae</name>
    <dbReference type="NCBI Taxonomy" id="2969249"/>
    <lineage>
        <taxon>Bacteria</taxon>
        <taxon>Bacillati</taxon>
        <taxon>Bacillota</taxon>
        <taxon>Bacilli</taxon>
        <taxon>Bacillales</taxon>
        <taxon>Paenibacillaceae</taxon>
        <taxon>Paenibacillus</taxon>
    </lineage>
</organism>
<dbReference type="CDD" id="cd04187">
    <property type="entry name" value="DPM1_like_bac"/>
    <property type="match status" value="1"/>
</dbReference>
<feature type="region of interest" description="Disordered" evidence="9">
    <location>
        <begin position="316"/>
        <end position="337"/>
    </location>
</feature>
<feature type="transmembrane region" description="Helical" evidence="10">
    <location>
        <begin position="266"/>
        <end position="291"/>
    </location>
</feature>
<keyword evidence="2" id="KW-1003">Cell membrane</keyword>